<name>A0A317DVA4_9PROT</name>
<dbReference type="CDD" id="cd02236">
    <property type="entry name" value="cupin_CV2614-like"/>
    <property type="match status" value="1"/>
</dbReference>
<dbReference type="Proteomes" id="UP000245461">
    <property type="component" value="Unassembled WGS sequence"/>
</dbReference>
<keyword evidence="4" id="KW-1185">Reference proteome</keyword>
<accession>A0A317DVA4</accession>
<reference evidence="3 4" key="1">
    <citation type="submission" date="2018-05" db="EMBL/GenBank/DDBJ databases">
        <title>Zavarzinia sp. HR-AS.</title>
        <authorList>
            <person name="Lee Y."/>
            <person name="Jeon C.O."/>
        </authorList>
    </citation>
    <scope>NUCLEOTIDE SEQUENCE [LARGE SCALE GENOMIC DNA]</scope>
    <source>
        <strain evidence="3 4">HR-AS</strain>
    </source>
</reference>
<feature type="domain" description="Cupin type-2" evidence="2">
    <location>
        <begin position="64"/>
        <end position="132"/>
    </location>
</feature>
<feature type="signal peptide" evidence="1">
    <location>
        <begin position="1"/>
        <end position="26"/>
    </location>
</feature>
<dbReference type="InterPro" id="IPR013096">
    <property type="entry name" value="Cupin_2"/>
</dbReference>
<dbReference type="Gene3D" id="2.60.120.10">
    <property type="entry name" value="Jelly Rolls"/>
    <property type="match status" value="1"/>
</dbReference>
<dbReference type="InterPro" id="IPR011051">
    <property type="entry name" value="RmlC_Cupin_sf"/>
</dbReference>
<dbReference type="AlphaFoldDB" id="A0A317DVA4"/>
<feature type="chain" id="PRO_5016343816" evidence="1">
    <location>
        <begin position="27"/>
        <end position="147"/>
    </location>
</feature>
<dbReference type="EMBL" id="QGLE01000014">
    <property type="protein sequence ID" value="PWR18491.1"/>
    <property type="molecule type" value="Genomic_DNA"/>
</dbReference>
<proteinExistence type="predicted"/>
<organism evidence="3 4">
    <name type="scientific">Zavarzinia aquatilis</name>
    <dbReference type="NCBI Taxonomy" id="2211142"/>
    <lineage>
        <taxon>Bacteria</taxon>
        <taxon>Pseudomonadati</taxon>
        <taxon>Pseudomonadota</taxon>
        <taxon>Alphaproteobacteria</taxon>
        <taxon>Rhodospirillales</taxon>
        <taxon>Zavarziniaceae</taxon>
        <taxon>Zavarzinia</taxon>
    </lineage>
</organism>
<dbReference type="Pfam" id="PF07883">
    <property type="entry name" value="Cupin_2"/>
    <property type="match status" value="1"/>
</dbReference>
<gene>
    <name evidence="3" type="ORF">DKG74_18900</name>
</gene>
<evidence type="ECO:0000313" key="4">
    <source>
        <dbReference type="Proteomes" id="UP000245461"/>
    </source>
</evidence>
<comment type="caution">
    <text evidence="3">The sequence shown here is derived from an EMBL/GenBank/DDBJ whole genome shotgun (WGS) entry which is preliminary data.</text>
</comment>
<protein>
    <submittedName>
        <fullName evidence="3">Cupin</fullName>
    </submittedName>
</protein>
<keyword evidence="1" id="KW-0732">Signal</keyword>
<dbReference type="SUPFAM" id="SSF51182">
    <property type="entry name" value="RmlC-like cupins"/>
    <property type="match status" value="1"/>
</dbReference>
<evidence type="ECO:0000259" key="2">
    <source>
        <dbReference type="Pfam" id="PF07883"/>
    </source>
</evidence>
<sequence length="147" mass="15763">MTTKIIRQLGLGLTLATLLLPAAARADEAHKAVTVTPVFSGSATVTGQPITLPEGPATVIVSRYVIQPGAKLPVHRHPHHRYAYVEAGTLAVYAADSGQRFDYKPGDFIVELLGDWHYGENTGTEPVQLLVIDQVPEGVTGNTEVRP</sequence>
<evidence type="ECO:0000256" key="1">
    <source>
        <dbReference type="SAM" id="SignalP"/>
    </source>
</evidence>
<dbReference type="OrthoDB" id="287220at2"/>
<evidence type="ECO:0000313" key="3">
    <source>
        <dbReference type="EMBL" id="PWR18491.1"/>
    </source>
</evidence>
<dbReference type="InterPro" id="IPR014710">
    <property type="entry name" value="RmlC-like_jellyroll"/>
</dbReference>
<dbReference type="RefSeq" id="WP_109907739.1">
    <property type="nucleotide sequence ID" value="NZ_QGLE01000014.1"/>
</dbReference>